<feature type="chain" id="PRO_5015529747" evidence="1">
    <location>
        <begin position="25"/>
        <end position="132"/>
    </location>
</feature>
<organism evidence="2 3">
    <name type="scientific">Pseudomonas laurylsulfativorans</name>
    <dbReference type="NCBI Taxonomy" id="1943631"/>
    <lineage>
        <taxon>Bacteria</taxon>
        <taxon>Pseudomonadati</taxon>
        <taxon>Pseudomonadota</taxon>
        <taxon>Gammaproteobacteria</taxon>
        <taxon>Pseudomonadales</taxon>
        <taxon>Pseudomonadaceae</taxon>
        <taxon>Pseudomonas</taxon>
    </lineage>
</organism>
<comment type="caution">
    <text evidence="2">The sequence shown here is derived from an EMBL/GenBank/DDBJ whole genome shotgun (WGS) entry which is preliminary data.</text>
</comment>
<accession>A0A2S3VMP0</accession>
<protein>
    <submittedName>
        <fullName evidence="2">Uncharacterized protein</fullName>
    </submittedName>
</protein>
<dbReference type="AlphaFoldDB" id="A0A2S3VMP0"/>
<gene>
    <name evidence="2" type="ORF">B0D71_18460</name>
</gene>
<evidence type="ECO:0000313" key="2">
    <source>
        <dbReference type="EMBL" id="POF41214.1"/>
    </source>
</evidence>
<feature type="signal peptide" evidence="1">
    <location>
        <begin position="1"/>
        <end position="24"/>
    </location>
</feature>
<sequence>MRLMLQAVLSLAVPLAMLAGTSEASEIARVEFPANQGNYVQAYESGGTKWIELVIVDANGHRRTAKGTVSPGQGADFSKRLYEVSADFGPCGTGKLMQPDYVSTTVYFQGFKNGTGECEIQNPPYELQRIIR</sequence>
<name>A0A2S3VMP0_9PSED</name>
<dbReference type="RefSeq" id="WP_103396092.1">
    <property type="nucleotide sequence ID" value="NZ_MUJK01000005.1"/>
</dbReference>
<proteinExistence type="predicted"/>
<dbReference type="EMBL" id="MUJK01000005">
    <property type="protein sequence ID" value="POF41214.1"/>
    <property type="molecule type" value="Genomic_DNA"/>
</dbReference>
<reference evidence="3" key="1">
    <citation type="submission" date="2017-02" db="EMBL/GenBank/DDBJ databases">
        <authorList>
            <person name="Furmanczyk E.M."/>
        </authorList>
    </citation>
    <scope>NUCLEOTIDE SEQUENCE [LARGE SCALE GENOMIC DNA]</scope>
    <source>
        <strain evidence="3">AP3_22</strain>
    </source>
</reference>
<dbReference type="Proteomes" id="UP000237440">
    <property type="component" value="Unassembled WGS sequence"/>
</dbReference>
<keyword evidence="1" id="KW-0732">Signal</keyword>
<evidence type="ECO:0000256" key="1">
    <source>
        <dbReference type="SAM" id="SignalP"/>
    </source>
</evidence>
<keyword evidence="3" id="KW-1185">Reference proteome</keyword>
<dbReference type="OrthoDB" id="6869611at2"/>
<evidence type="ECO:0000313" key="3">
    <source>
        <dbReference type="Proteomes" id="UP000237440"/>
    </source>
</evidence>